<keyword evidence="2" id="KW-1185">Reference proteome</keyword>
<sequence length="334" mass="37894">MATLDTIPAEIRLKIFEQYIRDWTCRIALTITPSCSNHSFTSSHRSHRYSDDRGHIRTRSQLLINSTPVVYDNLCTGLLGSNRKIRREFIACLGKDLQLDVFACSDVCDNCDNIDNVSDFVDEPRRGLVKTIGVEIRGGMVKLKPQRSISDGFPIIRKVSIPRHWQPIHLGDELIGACFRSVHDTRFYDPGIHVQQVSDTDVQRLREVSEAQALEMFSSWLRHLDATTTSGNGPECESSMTVGKVKHSFTGNGRDTWSGDYATILVKKAPSGSISFTFTPVDTLDKATRWFDRKLAKERDLVQSGRRSSYSPFMRRFQGQQPGNTAPQRTFIWF</sequence>
<dbReference type="AlphaFoldDB" id="A0A0N1NV89"/>
<dbReference type="Proteomes" id="UP000038010">
    <property type="component" value="Unassembled WGS sequence"/>
</dbReference>
<dbReference type="VEuPathDB" id="FungiDB:AB675_4936"/>
<dbReference type="EMBL" id="LFJN01000055">
    <property type="protein sequence ID" value="KPI34615.1"/>
    <property type="molecule type" value="Genomic_DNA"/>
</dbReference>
<evidence type="ECO:0000313" key="1">
    <source>
        <dbReference type="EMBL" id="KPI34615.1"/>
    </source>
</evidence>
<proteinExistence type="predicted"/>
<accession>A0A0N1NV89</accession>
<dbReference type="RefSeq" id="XP_017994578.1">
    <property type="nucleotide sequence ID" value="XM_018145109.1"/>
</dbReference>
<reference evidence="1 2" key="1">
    <citation type="submission" date="2015-06" db="EMBL/GenBank/DDBJ databases">
        <title>Draft genome of the ant-associated black yeast Phialophora attae CBS 131958.</title>
        <authorList>
            <person name="Moreno L.F."/>
            <person name="Stielow B.J."/>
            <person name="de Hoog S."/>
            <person name="Vicente V.A."/>
            <person name="Weiss V.A."/>
            <person name="de Vries M."/>
            <person name="Cruz L.M."/>
            <person name="Souza E.M."/>
        </authorList>
    </citation>
    <scope>NUCLEOTIDE SEQUENCE [LARGE SCALE GENOMIC DNA]</scope>
    <source>
        <strain evidence="1 2">CBS 131958</strain>
    </source>
</reference>
<name>A0A0N1NV89_9EURO</name>
<gene>
    <name evidence="1" type="ORF">AB675_4936</name>
</gene>
<comment type="caution">
    <text evidence="1">The sequence shown here is derived from an EMBL/GenBank/DDBJ whole genome shotgun (WGS) entry which is preliminary data.</text>
</comment>
<organism evidence="1 2">
    <name type="scientific">Cyphellophora attinorum</name>
    <dbReference type="NCBI Taxonomy" id="1664694"/>
    <lineage>
        <taxon>Eukaryota</taxon>
        <taxon>Fungi</taxon>
        <taxon>Dikarya</taxon>
        <taxon>Ascomycota</taxon>
        <taxon>Pezizomycotina</taxon>
        <taxon>Eurotiomycetes</taxon>
        <taxon>Chaetothyriomycetidae</taxon>
        <taxon>Chaetothyriales</taxon>
        <taxon>Cyphellophoraceae</taxon>
        <taxon>Cyphellophora</taxon>
    </lineage>
</organism>
<protein>
    <submittedName>
        <fullName evidence="1">Uncharacterized protein</fullName>
    </submittedName>
</protein>
<evidence type="ECO:0000313" key="2">
    <source>
        <dbReference type="Proteomes" id="UP000038010"/>
    </source>
</evidence>
<dbReference type="GeneID" id="28736989"/>